<evidence type="ECO:0000313" key="6">
    <source>
        <dbReference type="Proteomes" id="UP000214561"/>
    </source>
</evidence>
<keyword evidence="4" id="KW-0732">Signal</keyword>
<dbReference type="GO" id="GO:0055085">
    <property type="term" value="P:transmembrane transport"/>
    <property type="evidence" value="ECO:0007669"/>
    <property type="project" value="InterPro"/>
</dbReference>
<dbReference type="CDD" id="cd13603">
    <property type="entry name" value="PBP2_TRAP_Siap_TeaA_like"/>
    <property type="match status" value="1"/>
</dbReference>
<comment type="similarity">
    <text evidence="2">Belongs to the bacterial solute-binding protein 7 family.</text>
</comment>
<dbReference type="Proteomes" id="UP000214561">
    <property type="component" value="Chromosome"/>
</dbReference>
<dbReference type="EMBL" id="CP021641">
    <property type="protein sequence ID" value="ASR89814.1"/>
    <property type="molecule type" value="Genomic_DNA"/>
</dbReference>
<evidence type="ECO:0000256" key="4">
    <source>
        <dbReference type="ARBA" id="ARBA00022729"/>
    </source>
</evidence>
<sequence length="351" mass="39341">MIRASWGDLRVSSFSLSHITINTEEDMKKFSLLATIFAAVGLFSSVAAQAEIKPVTLKFAHIYAVQDHWGQTAERFKAAVEERSGGKIKINIDANGLTGDWPQSIEGLRMGTNHIVLQSVGALDRYAKSAGVEAYPYLIRDMDHYRAVYNGPVGQALYEQIAKESGFKLVGAAYRGARYLTSNRVIQNPDDLHGLKMRVPPLRMYRSTWTTLGASPVPMGMAELFTSLQHGMIDGQENPLEVIKNVNLFEVQKNVAETQHTIGAMTLIYSDAYFKKLPEETRQILQEEGERVMQEATDRMIAEEENMKQFLIGKGMAFNAVDREAFATKIKAMDAEFPELQVWLDKIRAVQ</sequence>
<dbReference type="AlphaFoldDB" id="A0AB33CUC5"/>
<dbReference type="InterPro" id="IPR038404">
    <property type="entry name" value="TRAP_DctP_sf"/>
</dbReference>
<organism evidence="5 6">
    <name type="scientific">Alcaligenes faecalis</name>
    <dbReference type="NCBI Taxonomy" id="511"/>
    <lineage>
        <taxon>Bacteria</taxon>
        <taxon>Pseudomonadati</taxon>
        <taxon>Pseudomonadota</taxon>
        <taxon>Betaproteobacteria</taxon>
        <taxon>Burkholderiales</taxon>
        <taxon>Alcaligenaceae</taxon>
        <taxon>Alcaligenes</taxon>
    </lineage>
</organism>
<name>A0AB33CUC5_ALCFA</name>
<dbReference type="NCBIfam" id="TIGR00787">
    <property type="entry name" value="dctP"/>
    <property type="match status" value="1"/>
</dbReference>
<protein>
    <submittedName>
        <fullName evidence="5">TRAP transporter substrate-binding protein DctP</fullName>
    </submittedName>
</protein>
<dbReference type="NCBIfam" id="NF037995">
    <property type="entry name" value="TRAP_S1"/>
    <property type="match status" value="1"/>
</dbReference>
<proteinExistence type="inferred from homology"/>
<dbReference type="PIRSF" id="PIRSF006470">
    <property type="entry name" value="DctB"/>
    <property type="match status" value="1"/>
</dbReference>
<comment type="subcellular location">
    <subcellularLocation>
        <location evidence="1">Cell envelope</location>
    </subcellularLocation>
</comment>
<dbReference type="PANTHER" id="PTHR33376">
    <property type="match status" value="1"/>
</dbReference>
<dbReference type="KEGG" id="afq:AFA_10350"/>
<dbReference type="Pfam" id="PF03480">
    <property type="entry name" value="DctP"/>
    <property type="match status" value="1"/>
</dbReference>
<evidence type="ECO:0000256" key="2">
    <source>
        <dbReference type="ARBA" id="ARBA00009023"/>
    </source>
</evidence>
<keyword evidence="3" id="KW-0813">Transport</keyword>
<accession>A0AB33CUC5</accession>
<dbReference type="Gene3D" id="3.40.190.170">
    <property type="entry name" value="Bacterial extracellular solute-binding protein, family 7"/>
    <property type="match status" value="1"/>
</dbReference>
<gene>
    <name evidence="5" type="ORF">AFA_10350</name>
</gene>
<evidence type="ECO:0000313" key="5">
    <source>
        <dbReference type="EMBL" id="ASR89814.1"/>
    </source>
</evidence>
<evidence type="ECO:0000256" key="1">
    <source>
        <dbReference type="ARBA" id="ARBA00004196"/>
    </source>
</evidence>
<reference evidence="5 6" key="1">
    <citation type="submission" date="2017-05" db="EMBL/GenBank/DDBJ databases">
        <authorList>
            <person name="Qiu J.G."/>
            <person name="He J."/>
        </authorList>
    </citation>
    <scope>NUCLEOTIDE SEQUENCE [LARGE SCALE GENOMIC DNA]</scope>
    <source>
        <strain evidence="5 6">JQ135</strain>
    </source>
</reference>
<dbReference type="InterPro" id="IPR018389">
    <property type="entry name" value="DctP_fam"/>
</dbReference>
<evidence type="ECO:0000256" key="3">
    <source>
        <dbReference type="ARBA" id="ARBA00022448"/>
    </source>
</evidence>
<dbReference type="GO" id="GO:0030288">
    <property type="term" value="C:outer membrane-bounded periplasmic space"/>
    <property type="evidence" value="ECO:0007669"/>
    <property type="project" value="InterPro"/>
</dbReference>
<dbReference type="InterPro" id="IPR004682">
    <property type="entry name" value="TRAP_DctP"/>
</dbReference>
<dbReference type="PANTHER" id="PTHR33376:SF4">
    <property type="entry name" value="SIALIC ACID-BINDING PERIPLASMIC PROTEIN SIAP"/>
    <property type="match status" value="1"/>
</dbReference>